<gene>
    <name evidence="2" type="ORF">Bca52824_026500</name>
</gene>
<name>A0A8X7V947_BRACI</name>
<protein>
    <submittedName>
        <fullName evidence="2">Uncharacterized protein</fullName>
    </submittedName>
</protein>
<reference evidence="2 3" key="1">
    <citation type="submission" date="2020-02" db="EMBL/GenBank/DDBJ databases">
        <authorList>
            <person name="Ma Q."/>
            <person name="Huang Y."/>
            <person name="Song X."/>
            <person name="Pei D."/>
        </authorList>
    </citation>
    <scope>NUCLEOTIDE SEQUENCE [LARGE SCALE GENOMIC DNA]</scope>
    <source>
        <strain evidence="2">Sxm20200214</strain>
        <tissue evidence="2">Leaf</tissue>
    </source>
</reference>
<comment type="caution">
    <text evidence="2">The sequence shown here is derived from an EMBL/GenBank/DDBJ whole genome shotgun (WGS) entry which is preliminary data.</text>
</comment>
<dbReference type="AlphaFoldDB" id="A0A8X7V947"/>
<keyword evidence="3" id="KW-1185">Reference proteome</keyword>
<evidence type="ECO:0000313" key="2">
    <source>
        <dbReference type="EMBL" id="KAG2306752.1"/>
    </source>
</evidence>
<dbReference type="Proteomes" id="UP000886595">
    <property type="component" value="Unassembled WGS sequence"/>
</dbReference>
<evidence type="ECO:0000256" key="1">
    <source>
        <dbReference type="SAM" id="MobiDB-lite"/>
    </source>
</evidence>
<sequence length="100" mass="11522">MSLRRESISNNRRKHNFQNMKPTIETTKVASSGAVPAFDGRKNIYSPVEFQKDSLEFFANLPIPSCNTLIKCSDLHEKLTQKKIDKMFRVNMRLVSKFDG</sequence>
<feature type="region of interest" description="Disordered" evidence="1">
    <location>
        <begin position="1"/>
        <end position="25"/>
    </location>
</feature>
<proteinExistence type="predicted"/>
<accession>A0A8X7V947</accession>
<evidence type="ECO:0000313" key="3">
    <source>
        <dbReference type="Proteomes" id="UP000886595"/>
    </source>
</evidence>
<dbReference type="EMBL" id="JAAMPC010000006">
    <property type="protein sequence ID" value="KAG2306752.1"/>
    <property type="molecule type" value="Genomic_DNA"/>
</dbReference>
<dbReference type="OrthoDB" id="1937614at2759"/>
<organism evidence="2 3">
    <name type="scientific">Brassica carinata</name>
    <name type="common">Ethiopian mustard</name>
    <name type="synonym">Abyssinian cabbage</name>
    <dbReference type="NCBI Taxonomy" id="52824"/>
    <lineage>
        <taxon>Eukaryota</taxon>
        <taxon>Viridiplantae</taxon>
        <taxon>Streptophyta</taxon>
        <taxon>Embryophyta</taxon>
        <taxon>Tracheophyta</taxon>
        <taxon>Spermatophyta</taxon>
        <taxon>Magnoliopsida</taxon>
        <taxon>eudicotyledons</taxon>
        <taxon>Gunneridae</taxon>
        <taxon>Pentapetalae</taxon>
        <taxon>rosids</taxon>
        <taxon>malvids</taxon>
        <taxon>Brassicales</taxon>
        <taxon>Brassicaceae</taxon>
        <taxon>Brassiceae</taxon>
        <taxon>Brassica</taxon>
    </lineage>
</organism>